<evidence type="ECO:0000259" key="5">
    <source>
        <dbReference type="PROSITE" id="PS50303"/>
    </source>
</evidence>
<reference evidence="6 7" key="1">
    <citation type="submission" date="2018-12" db="EMBL/GenBank/DDBJ databases">
        <authorList>
            <person name="Tiukova I."/>
            <person name="Dainat J."/>
        </authorList>
    </citation>
    <scope>NUCLEOTIDE SEQUENCE [LARGE SCALE GENOMIC DNA]</scope>
</reference>
<accession>A0A448YEN6</accession>
<dbReference type="AlphaFoldDB" id="A0A448YEN6"/>
<keyword evidence="1" id="KW-0677">Repeat</keyword>
<feature type="region of interest" description="Disordered" evidence="4">
    <location>
        <begin position="1"/>
        <end position="101"/>
    </location>
</feature>
<feature type="compositionally biased region" description="Basic and acidic residues" evidence="4">
    <location>
        <begin position="78"/>
        <end position="101"/>
    </location>
</feature>
<dbReference type="STRING" id="13370.A0A448YEN6"/>
<gene>
    <name evidence="6" type="ORF">BRENAR_LOCUS85</name>
</gene>
<dbReference type="GO" id="GO:0005730">
    <property type="term" value="C:nucleolus"/>
    <property type="evidence" value="ECO:0007669"/>
    <property type="project" value="TreeGrafter"/>
</dbReference>
<keyword evidence="2" id="KW-0694">RNA-binding</keyword>
<dbReference type="GO" id="GO:0006417">
    <property type="term" value="P:regulation of translation"/>
    <property type="evidence" value="ECO:0007669"/>
    <property type="project" value="TreeGrafter"/>
</dbReference>
<dbReference type="InterPro" id="IPR001313">
    <property type="entry name" value="Pumilio_RNA-bd_rpt"/>
</dbReference>
<dbReference type="InterPro" id="IPR016024">
    <property type="entry name" value="ARM-type_fold"/>
</dbReference>
<feature type="domain" description="PUM-HD" evidence="5">
    <location>
        <begin position="112"/>
        <end position="466"/>
    </location>
</feature>
<dbReference type="Proteomes" id="UP000290900">
    <property type="component" value="Unassembled WGS sequence"/>
</dbReference>
<feature type="compositionally biased region" description="Basic and acidic residues" evidence="4">
    <location>
        <begin position="8"/>
        <end position="24"/>
    </location>
</feature>
<evidence type="ECO:0000313" key="6">
    <source>
        <dbReference type="EMBL" id="VEU19348.1"/>
    </source>
</evidence>
<evidence type="ECO:0000256" key="2">
    <source>
        <dbReference type="ARBA" id="ARBA00022884"/>
    </source>
</evidence>
<dbReference type="InterPro" id="IPR012959">
    <property type="entry name" value="CPL_dom"/>
</dbReference>
<feature type="repeat" description="Pumilio" evidence="3">
    <location>
        <begin position="178"/>
        <end position="213"/>
    </location>
</feature>
<name>A0A448YEN6_BRENA</name>
<protein>
    <submittedName>
        <fullName evidence="6">DEKNAAC100577</fullName>
    </submittedName>
</protein>
<organism evidence="6 7">
    <name type="scientific">Brettanomyces naardenensis</name>
    <name type="common">Yeast</name>
    <dbReference type="NCBI Taxonomy" id="13370"/>
    <lineage>
        <taxon>Eukaryota</taxon>
        <taxon>Fungi</taxon>
        <taxon>Dikarya</taxon>
        <taxon>Ascomycota</taxon>
        <taxon>Saccharomycotina</taxon>
        <taxon>Pichiomycetes</taxon>
        <taxon>Pichiales</taxon>
        <taxon>Pichiaceae</taxon>
        <taxon>Brettanomyces</taxon>
    </lineage>
</organism>
<dbReference type="EMBL" id="CAACVR010000001">
    <property type="protein sequence ID" value="VEU19348.1"/>
    <property type="molecule type" value="Genomic_DNA"/>
</dbReference>
<dbReference type="PROSITE" id="PS50302">
    <property type="entry name" value="PUM"/>
    <property type="match status" value="1"/>
</dbReference>
<evidence type="ECO:0000256" key="4">
    <source>
        <dbReference type="SAM" id="MobiDB-lite"/>
    </source>
</evidence>
<dbReference type="SMART" id="SM00025">
    <property type="entry name" value="Pumilio"/>
    <property type="match status" value="6"/>
</dbReference>
<dbReference type="OrthoDB" id="497380at2759"/>
<dbReference type="InterPro" id="IPR040059">
    <property type="entry name" value="PUM3"/>
</dbReference>
<dbReference type="PROSITE" id="PS50303">
    <property type="entry name" value="PUM_HD"/>
    <property type="match status" value="1"/>
</dbReference>
<dbReference type="SUPFAM" id="SSF48371">
    <property type="entry name" value="ARM repeat"/>
    <property type="match status" value="1"/>
</dbReference>
<dbReference type="GO" id="GO:0003729">
    <property type="term" value="F:mRNA binding"/>
    <property type="evidence" value="ECO:0007669"/>
    <property type="project" value="TreeGrafter"/>
</dbReference>
<keyword evidence="7" id="KW-1185">Reference proteome</keyword>
<dbReference type="InterPro" id="IPR011989">
    <property type="entry name" value="ARM-like"/>
</dbReference>
<feature type="compositionally biased region" description="Acidic residues" evidence="4">
    <location>
        <begin position="25"/>
        <end position="53"/>
    </location>
</feature>
<evidence type="ECO:0000256" key="3">
    <source>
        <dbReference type="PROSITE-ProRule" id="PRU00317"/>
    </source>
</evidence>
<dbReference type="FunCoup" id="A0A448YEN6">
    <property type="interactions" value="1008"/>
</dbReference>
<evidence type="ECO:0000256" key="1">
    <source>
        <dbReference type="ARBA" id="ARBA00022737"/>
    </source>
</evidence>
<sequence length="643" mass="74132">MTTKGVKRPAERDIAPSKKVKVLEKEEESADELDDNSSLDSLDELDSEEEEGDGEGKDGSKEEEEEEEEGEEGEEADSSNRTEKTQKESREEHRKLLQERKMKRKSGIEVERIKRLWEKLRVRNPPVPKEIRKKLSDEAWSLCHGVIGDLVLKHDASRVVQTLVKFSSKDRRDQICKELEPYYYQLATSAYGKYLLVKLLHYGSKESRALIIKSLHGKYRKLLRHKEGAYVLEDMFVLYATATQQQQMLREFWGARFALFHEGKEGKTVEEACAESPENRRIIAANLSTTIKASVEKGSTGFQVLHAVMKEYIKIFEGEEVRDFIDLVKDQVAEMVHTPEGAEVACTIVAKSNAKERKAILKGLKPHAMLMVKNEFGHNVLQTIFMTVDDTKLVDKTFSVEYSDKFTEVLVDKYARRPFLYLLNGLDKAYFSPKAIGELDRYMEMSKETSKKPQDKRRTELLQYFIPLFYKTLEDHPYELLRENMGSQFVQELIMNNELPSASQYREKALTIILDSVKGDLTKEDHLIHEKYTERLLKSLLQGGKWNREKKTVEKIENIGIGYDFAKKFAEELFDSGDDEDAIKMWISESESCFVLVGLVDCFKLHEEKPEARKFLETIKKEGKFIADQESKGAQLLGKIIIQ</sequence>
<dbReference type="Pfam" id="PF08144">
    <property type="entry name" value="CPL"/>
    <property type="match status" value="1"/>
</dbReference>
<dbReference type="InParanoid" id="A0A448YEN6"/>
<dbReference type="Gene3D" id="1.25.10.10">
    <property type="entry name" value="Leucine-rich Repeat Variant"/>
    <property type="match status" value="1"/>
</dbReference>
<proteinExistence type="predicted"/>
<dbReference type="InterPro" id="IPR033133">
    <property type="entry name" value="PUM-HD"/>
</dbReference>
<dbReference type="PANTHER" id="PTHR13389">
    <property type="entry name" value="PUMILIO HOMOLOG 3"/>
    <property type="match status" value="1"/>
</dbReference>
<evidence type="ECO:0000313" key="7">
    <source>
        <dbReference type="Proteomes" id="UP000290900"/>
    </source>
</evidence>
<dbReference type="PANTHER" id="PTHR13389:SF0">
    <property type="entry name" value="PUMILIO HOMOLOG 3"/>
    <property type="match status" value="1"/>
</dbReference>
<feature type="compositionally biased region" description="Acidic residues" evidence="4">
    <location>
        <begin position="61"/>
        <end position="77"/>
    </location>
</feature>
<dbReference type="GO" id="GO:0010629">
    <property type="term" value="P:negative regulation of gene expression"/>
    <property type="evidence" value="ECO:0007669"/>
    <property type="project" value="UniProtKB-ARBA"/>
</dbReference>